<keyword evidence="5 7" id="KW-0472">Membrane</keyword>
<proteinExistence type="inferred from homology"/>
<evidence type="ECO:0000256" key="1">
    <source>
        <dbReference type="ARBA" id="ARBA00004370"/>
    </source>
</evidence>
<dbReference type="GeneID" id="104784172"/>
<dbReference type="PANTHER" id="PTHR31113:SF5">
    <property type="entry name" value="OS04G0405700 PROTEIN"/>
    <property type="match status" value="1"/>
</dbReference>
<keyword evidence="4 7" id="KW-1133">Transmembrane helix</keyword>
<evidence type="ECO:0000256" key="6">
    <source>
        <dbReference type="SAM" id="MobiDB-lite"/>
    </source>
</evidence>
<feature type="transmembrane region" description="Helical" evidence="7">
    <location>
        <begin position="196"/>
        <end position="216"/>
    </location>
</feature>
<reference evidence="9" key="2">
    <citation type="submission" date="2025-08" db="UniProtKB">
        <authorList>
            <consortium name="RefSeq"/>
        </authorList>
    </citation>
    <scope>IDENTIFICATION</scope>
    <source>
        <tissue evidence="9">Leaf</tissue>
    </source>
</reference>
<dbReference type="InterPro" id="IPR007749">
    <property type="entry name" value="DUF677"/>
</dbReference>
<keyword evidence="3 7" id="KW-0812">Transmembrane</keyword>
<comment type="similarity">
    <text evidence="2">Belongs to the UPF0496 family.</text>
</comment>
<dbReference type="RefSeq" id="XP_010507536.1">
    <property type="nucleotide sequence ID" value="XM_010509234.2"/>
</dbReference>
<sequence>MPHCPCFKPASPEASLGDDPHPHPSTEGVASSTFNLSRELAHAFRTPSNNDRHSRLLEIDPTPENLELFLSQELKPNKERVQEALRDAKQTTLTQLVSTYFPHSEDATRLCLNLYQNVHSARFHLYTPLLELFRGNPAIDESFCNLAFDVFLKLDTFENPFSSPESLSFQDTKLCINQLKDKLDTRLRKSKSRVRHLHYATAGSALCFVTAVVAVAASAVVIAYHAFPTLVVVAGPLCSPYLPHSFKKKELTNISQLNAAAKGAFVLSIDLDTIDCLVSRLHMGIRNDKLLIRLGLERGRDMYSIQEFVKQLRKSHVNQTHQLEVLVAHMCRWFGFSHLENKLLPSLSQSNQDHQGQWFF</sequence>
<keyword evidence="8" id="KW-1185">Reference proteome</keyword>
<feature type="region of interest" description="Disordered" evidence="6">
    <location>
        <begin position="1"/>
        <end position="30"/>
    </location>
</feature>
<evidence type="ECO:0000256" key="2">
    <source>
        <dbReference type="ARBA" id="ARBA00009074"/>
    </source>
</evidence>
<evidence type="ECO:0000256" key="5">
    <source>
        <dbReference type="ARBA" id="ARBA00023136"/>
    </source>
</evidence>
<comment type="subcellular location">
    <subcellularLocation>
        <location evidence="1">Membrane</location>
    </subcellularLocation>
</comment>
<evidence type="ECO:0000313" key="8">
    <source>
        <dbReference type="Proteomes" id="UP000694864"/>
    </source>
</evidence>
<gene>
    <name evidence="9" type="primary">LOC104784172</name>
</gene>
<dbReference type="Proteomes" id="UP000694864">
    <property type="component" value="Chromosome 1"/>
</dbReference>
<protein>
    <submittedName>
        <fullName evidence="9">UPF0496 protein At3g19250-like isoform X1</fullName>
    </submittedName>
</protein>
<organism evidence="8 9">
    <name type="scientific">Camelina sativa</name>
    <name type="common">False flax</name>
    <name type="synonym">Myagrum sativum</name>
    <dbReference type="NCBI Taxonomy" id="90675"/>
    <lineage>
        <taxon>Eukaryota</taxon>
        <taxon>Viridiplantae</taxon>
        <taxon>Streptophyta</taxon>
        <taxon>Embryophyta</taxon>
        <taxon>Tracheophyta</taxon>
        <taxon>Spermatophyta</taxon>
        <taxon>Magnoliopsida</taxon>
        <taxon>eudicotyledons</taxon>
        <taxon>Gunneridae</taxon>
        <taxon>Pentapetalae</taxon>
        <taxon>rosids</taxon>
        <taxon>malvids</taxon>
        <taxon>Brassicales</taxon>
        <taxon>Brassicaceae</taxon>
        <taxon>Camelineae</taxon>
        <taxon>Camelina</taxon>
    </lineage>
</organism>
<evidence type="ECO:0000256" key="7">
    <source>
        <dbReference type="SAM" id="Phobius"/>
    </source>
</evidence>
<evidence type="ECO:0000313" key="9">
    <source>
        <dbReference type="RefSeq" id="XP_010507536.1"/>
    </source>
</evidence>
<accession>A0ABM0YXN5</accession>
<dbReference type="PANTHER" id="PTHR31113">
    <property type="entry name" value="UPF0496 PROTEIN 3-RELATED"/>
    <property type="match status" value="1"/>
</dbReference>
<reference evidence="8" key="1">
    <citation type="journal article" date="2014" name="Nat. Commun.">
        <title>The emerging biofuel crop Camelina sativa retains a highly undifferentiated hexaploid genome structure.</title>
        <authorList>
            <person name="Kagale S."/>
            <person name="Koh C."/>
            <person name="Nixon J."/>
            <person name="Bollina V."/>
            <person name="Clarke W.E."/>
            <person name="Tuteja R."/>
            <person name="Spillane C."/>
            <person name="Robinson S.J."/>
            <person name="Links M.G."/>
            <person name="Clarke C."/>
            <person name="Higgins E.E."/>
            <person name="Huebert T."/>
            <person name="Sharpe A.G."/>
            <person name="Parkin I.A."/>
        </authorList>
    </citation>
    <scope>NUCLEOTIDE SEQUENCE [LARGE SCALE GENOMIC DNA]</scope>
    <source>
        <strain evidence="8">cv. DH55</strain>
    </source>
</reference>
<name>A0ABM0YXN5_CAMSA</name>
<evidence type="ECO:0000256" key="4">
    <source>
        <dbReference type="ARBA" id="ARBA00022989"/>
    </source>
</evidence>
<evidence type="ECO:0000256" key="3">
    <source>
        <dbReference type="ARBA" id="ARBA00022692"/>
    </source>
</evidence>